<dbReference type="GO" id="GO:0016779">
    <property type="term" value="F:nucleotidyltransferase activity"/>
    <property type="evidence" value="ECO:0007669"/>
    <property type="project" value="UniProtKB-KW"/>
</dbReference>
<dbReference type="InterPro" id="IPR029044">
    <property type="entry name" value="Nucleotide-diphossugar_trans"/>
</dbReference>
<dbReference type="NCBIfam" id="NF045761">
    <property type="entry name" value="NAMPUrTaseMurU"/>
    <property type="match status" value="1"/>
</dbReference>
<sequence length="223" mass="24150">MHAMILAAGRGERMRPLTDDRPKPMLCAGGRPLIDWHLTALARAGVTRVVVNVAWQGARLREYLGDGGAWGLEVTISDEGDSALETGGGIRRALPLLGEAPFWVVNGDVWTDFDPAMLPREPAGDGHIVLVDNPGHHPEGDFGLRDGRAVEAPPRLTFAGIGTYRPGLFRGHDDGAFRLAPLLRNASAAGRLGATHHRGAWWDVGTPERLKALDEWLSRRRGA</sequence>
<dbReference type="InterPro" id="IPR054790">
    <property type="entry name" value="MurU"/>
</dbReference>
<organism evidence="4">
    <name type="scientific">uncultured organism</name>
    <dbReference type="NCBI Taxonomy" id="155900"/>
    <lineage>
        <taxon>unclassified sequences</taxon>
        <taxon>environmental samples</taxon>
    </lineage>
</organism>
<evidence type="ECO:0000259" key="3">
    <source>
        <dbReference type="Pfam" id="PF00483"/>
    </source>
</evidence>
<dbReference type="PANTHER" id="PTHR43584:SF8">
    <property type="entry name" value="N-ACETYLMURAMATE ALPHA-1-PHOSPHATE URIDYLYLTRANSFERASE"/>
    <property type="match status" value="1"/>
</dbReference>
<dbReference type="Gene3D" id="3.90.550.10">
    <property type="entry name" value="Spore Coat Polysaccharide Biosynthesis Protein SpsA, Chain A"/>
    <property type="match status" value="1"/>
</dbReference>
<gene>
    <name evidence="4" type="primary">murU</name>
    <name evidence="4" type="ORF">KBTEX_03596</name>
</gene>
<evidence type="ECO:0000313" key="4">
    <source>
        <dbReference type="EMBL" id="QEA07247.1"/>
    </source>
</evidence>
<dbReference type="Pfam" id="PF00483">
    <property type="entry name" value="NTP_transferase"/>
    <property type="match status" value="1"/>
</dbReference>
<dbReference type="EC" id="2.7.7.-" evidence="4"/>
<name>A0A5B8RK09_9ZZZZ</name>
<evidence type="ECO:0000256" key="2">
    <source>
        <dbReference type="ARBA" id="ARBA00022695"/>
    </source>
</evidence>
<protein>
    <submittedName>
        <fullName evidence="4">N-acetylmuramate alpha-1-phosphate uridylyltransferase</fullName>
        <ecNumber evidence="4">2.7.7.-</ecNumber>
    </submittedName>
</protein>
<dbReference type="AlphaFoldDB" id="A0A5B8RK09"/>
<proteinExistence type="predicted"/>
<feature type="domain" description="Nucleotidyl transferase" evidence="3">
    <location>
        <begin position="3"/>
        <end position="143"/>
    </location>
</feature>
<dbReference type="InterPro" id="IPR005835">
    <property type="entry name" value="NTP_transferase_dom"/>
</dbReference>
<dbReference type="EMBL" id="MN079219">
    <property type="protein sequence ID" value="QEA07247.1"/>
    <property type="molecule type" value="Genomic_DNA"/>
</dbReference>
<evidence type="ECO:0000256" key="1">
    <source>
        <dbReference type="ARBA" id="ARBA00022679"/>
    </source>
</evidence>
<accession>A0A5B8RK09</accession>
<dbReference type="InterPro" id="IPR050065">
    <property type="entry name" value="GlmU-like"/>
</dbReference>
<keyword evidence="2 4" id="KW-0548">Nucleotidyltransferase</keyword>
<dbReference type="CDD" id="cd06422">
    <property type="entry name" value="NTP_transferase_like_1"/>
    <property type="match status" value="1"/>
</dbReference>
<dbReference type="PANTHER" id="PTHR43584">
    <property type="entry name" value="NUCLEOTIDYL TRANSFERASE"/>
    <property type="match status" value="1"/>
</dbReference>
<keyword evidence="1 4" id="KW-0808">Transferase</keyword>
<dbReference type="SUPFAM" id="SSF53448">
    <property type="entry name" value="Nucleotide-diphospho-sugar transferases"/>
    <property type="match status" value="1"/>
</dbReference>
<reference evidence="4" key="1">
    <citation type="submission" date="2019-06" db="EMBL/GenBank/DDBJ databases">
        <authorList>
            <person name="Murdoch R.W."/>
            <person name="Fathepure B."/>
        </authorList>
    </citation>
    <scope>NUCLEOTIDE SEQUENCE</scope>
</reference>